<evidence type="ECO:0000259" key="1">
    <source>
        <dbReference type="Pfam" id="PF15115"/>
    </source>
</evidence>
<dbReference type="PANTHER" id="PTHR35440">
    <property type="entry name" value="TESTIS-EXPRESSED PROTEIN 36"/>
    <property type="match status" value="1"/>
</dbReference>
<comment type="caution">
    <text evidence="2">The sequence shown here is derived from an EMBL/GenBank/DDBJ whole genome shotgun (WGS) entry which is preliminary data.</text>
</comment>
<keyword evidence="3" id="KW-1185">Reference proteome</keyword>
<protein>
    <recommendedName>
        <fullName evidence="1">Domain of unknown function with conserved HDNR motif domain-containing protein</fullName>
    </recommendedName>
</protein>
<organism evidence="2 3">
    <name type="scientific">Tegillarca granosa</name>
    <name type="common">Malaysian cockle</name>
    <name type="synonym">Anadara granosa</name>
    <dbReference type="NCBI Taxonomy" id="220873"/>
    <lineage>
        <taxon>Eukaryota</taxon>
        <taxon>Metazoa</taxon>
        <taxon>Spiralia</taxon>
        <taxon>Lophotrochozoa</taxon>
        <taxon>Mollusca</taxon>
        <taxon>Bivalvia</taxon>
        <taxon>Autobranchia</taxon>
        <taxon>Pteriomorphia</taxon>
        <taxon>Arcoida</taxon>
        <taxon>Arcoidea</taxon>
        <taxon>Arcidae</taxon>
        <taxon>Tegillarca</taxon>
    </lineage>
</organism>
<evidence type="ECO:0000313" key="3">
    <source>
        <dbReference type="Proteomes" id="UP001217089"/>
    </source>
</evidence>
<proteinExistence type="predicted"/>
<dbReference type="Proteomes" id="UP001217089">
    <property type="component" value="Unassembled WGS sequence"/>
</dbReference>
<dbReference type="InterPro" id="IPR029369">
    <property type="entry name" value="HDNR"/>
</dbReference>
<dbReference type="Pfam" id="PF15115">
    <property type="entry name" value="HDNR"/>
    <property type="match status" value="1"/>
</dbReference>
<dbReference type="PANTHER" id="PTHR35440:SF1">
    <property type="entry name" value="TESTIS-EXPRESSED PROTEIN 36"/>
    <property type="match status" value="1"/>
</dbReference>
<dbReference type="EMBL" id="JARBDR010000246">
    <property type="protein sequence ID" value="KAJ8317046.1"/>
    <property type="molecule type" value="Genomic_DNA"/>
</dbReference>
<name>A0ABQ9FIC6_TEGGR</name>
<evidence type="ECO:0000313" key="2">
    <source>
        <dbReference type="EMBL" id="KAJ8317046.1"/>
    </source>
</evidence>
<sequence>MERGLIHLYRYDTRLSLRKLKETNGTYTRLKQYTGIWFYLLERLCNQDRSLGRKIILPDLRLHHTEKEFLKHHGKTVVDRDLHTTYGTSFTGNQTTSAPVYRRFAKVYKQPSGGAVKLDTTTTDQFKSPDVPYRTPTHVLAISQEPFLKHNAWKYSNHGLRKIYPPYDRKNEPLVNNEFNRYGAAFTV</sequence>
<reference evidence="2 3" key="1">
    <citation type="submission" date="2022-12" db="EMBL/GenBank/DDBJ databases">
        <title>Chromosome-level genome of Tegillarca granosa.</title>
        <authorList>
            <person name="Kim J."/>
        </authorList>
    </citation>
    <scope>NUCLEOTIDE SEQUENCE [LARGE SCALE GENOMIC DNA]</scope>
    <source>
        <strain evidence="2">Teg-2019</strain>
        <tissue evidence="2">Adductor muscle</tissue>
    </source>
</reference>
<accession>A0ABQ9FIC6</accession>
<feature type="domain" description="Domain of unknown function with conserved HDNR motif" evidence="1">
    <location>
        <begin position="48"/>
        <end position="124"/>
    </location>
</feature>
<gene>
    <name evidence="2" type="ORF">KUTeg_004950</name>
</gene>